<evidence type="ECO:0008006" key="4">
    <source>
        <dbReference type="Google" id="ProtNLM"/>
    </source>
</evidence>
<protein>
    <recommendedName>
        <fullName evidence="4">DUF998 domain-containing protein</fullName>
    </recommendedName>
</protein>
<dbReference type="RefSeq" id="WP_344099039.1">
    <property type="nucleotide sequence ID" value="NZ_BAAAPC010000002.1"/>
</dbReference>
<organism evidence="2 3">
    <name type="scientific">Nocardiopsis rhodophaea</name>
    <dbReference type="NCBI Taxonomy" id="280238"/>
    <lineage>
        <taxon>Bacteria</taxon>
        <taxon>Bacillati</taxon>
        <taxon>Actinomycetota</taxon>
        <taxon>Actinomycetes</taxon>
        <taxon>Streptosporangiales</taxon>
        <taxon>Nocardiopsidaceae</taxon>
        <taxon>Nocardiopsis</taxon>
    </lineage>
</organism>
<name>A0ABN2SD03_9ACTN</name>
<dbReference type="Pfam" id="PF06197">
    <property type="entry name" value="DUF998"/>
    <property type="match status" value="1"/>
</dbReference>
<keyword evidence="1" id="KW-0472">Membrane</keyword>
<evidence type="ECO:0000313" key="3">
    <source>
        <dbReference type="Proteomes" id="UP001501585"/>
    </source>
</evidence>
<accession>A0ABN2SD03</accession>
<proteinExistence type="predicted"/>
<keyword evidence="1" id="KW-0812">Transmembrane</keyword>
<dbReference type="InterPro" id="IPR009339">
    <property type="entry name" value="DUF998"/>
</dbReference>
<reference evidence="2 3" key="1">
    <citation type="journal article" date="2019" name="Int. J. Syst. Evol. Microbiol.">
        <title>The Global Catalogue of Microorganisms (GCM) 10K type strain sequencing project: providing services to taxonomists for standard genome sequencing and annotation.</title>
        <authorList>
            <consortium name="The Broad Institute Genomics Platform"/>
            <consortium name="The Broad Institute Genome Sequencing Center for Infectious Disease"/>
            <person name="Wu L."/>
            <person name="Ma J."/>
        </authorList>
    </citation>
    <scope>NUCLEOTIDE SEQUENCE [LARGE SCALE GENOMIC DNA]</scope>
    <source>
        <strain evidence="2 3">JCM 15313</strain>
    </source>
</reference>
<keyword evidence="1" id="KW-1133">Transmembrane helix</keyword>
<feature type="transmembrane region" description="Helical" evidence="1">
    <location>
        <begin position="102"/>
        <end position="120"/>
    </location>
</feature>
<gene>
    <name evidence="2" type="ORF">GCM10009799_07240</name>
</gene>
<keyword evidence="3" id="KW-1185">Reference proteome</keyword>
<dbReference type="EMBL" id="BAAAPC010000002">
    <property type="protein sequence ID" value="GAA1984357.1"/>
    <property type="molecule type" value="Genomic_DNA"/>
</dbReference>
<feature type="transmembrane region" description="Helical" evidence="1">
    <location>
        <begin position="180"/>
        <end position="202"/>
    </location>
</feature>
<dbReference type="Proteomes" id="UP001501585">
    <property type="component" value="Unassembled WGS sequence"/>
</dbReference>
<evidence type="ECO:0000256" key="1">
    <source>
        <dbReference type="SAM" id="Phobius"/>
    </source>
</evidence>
<feature type="transmembrane region" description="Helical" evidence="1">
    <location>
        <begin position="78"/>
        <end position="95"/>
    </location>
</feature>
<feature type="transmembrane region" description="Helical" evidence="1">
    <location>
        <begin position="214"/>
        <end position="233"/>
    </location>
</feature>
<comment type="caution">
    <text evidence="2">The sequence shown here is derived from an EMBL/GenBank/DDBJ whole genome shotgun (WGS) entry which is preliminary data.</text>
</comment>
<evidence type="ECO:0000313" key="2">
    <source>
        <dbReference type="EMBL" id="GAA1984357.1"/>
    </source>
</evidence>
<sequence>MSSADPPGRPAETTSAAPVGRAAARVGRIAAIATAVSYSAWLVEFVLPTGIDPGLSFVSELSAADAPFGALFRATDRVSGVLAIVCALAGLAWGSRGRWSRVLWLGLLLFGGATFADTILTMDCMVSADAVCAAKERAGELSAAHTAHSYSSSVSGTAGLVGAGALALHQRGSRAAGPVWALFATQLAAMAAVLVLLAIGGGQPVDGLGIAQRVQIGAVAAWLVAVGVLSGPWHQAPGPRHGA</sequence>